<feature type="region of interest" description="Disordered" evidence="1">
    <location>
        <begin position="566"/>
        <end position="674"/>
    </location>
</feature>
<accession>A0A401KV71</accession>
<evidence type="ECO:0000313" key="2">
    <source>
        <dbReference type="EMBL" id="GCB23139.1"/>
    </source>
</evidence>
<feature type="compositionally biased region" description="Polar residues" evidence="1">
    <location>
        <begin position="586"/>
        <end position="603"/>
    </location>
</feature>
<sequence>MTKVDAAGDGDSAPMAASPPSLPKAPVEARSLSSITAIASNPPAYPRNPTQKKLDPLVLYIVRVPGSRDQLTLVFSRPLDVFLTPLKPATKSSVSAEAINSSLYYLHVATPEDDVLLQEYEQEREEEARLRKEALGDEAEAPLPSREFARLNNVRRKPVPGASAPKVDATAPPPARPRPTSWQSQGASSPLNPDLQRPALPPRPSFQGPAHANEYNPVTPPFAPVNRDPVLASMPLEDPMAARPSRPLPAVPREEPVLGPPLDPLPAKRANRWSTALSGYLAKGQESWKEKYDAMSGGRASLDSRRPPVRPHSAHGSPSHSFLGSPSRSPARSPARSPGQSPRQRPHDRVVPERPGFHITLIRRDPTHGSQWNVATMSTPRMDGGPIDIDILTPGYNRFTAQNEPLSLASLGINLPGGQSISFSSSKHPLADLADLPPPTSVPNEPSQPRRFHRKLCVSRPYFQEEPRGSLDLPGRPSLDSTASGSPTKPHAPPHSKLKSGYYTFNSPWNGICTFTTSVNGRSLKCKHMIPTPGYPNASSHHHHPTSTPEPPAITVAEIRFNTPFRTGHLHQPVPSYAPYHPTSPPTDSYLSSPQTPTSANPSSKRDSFARLLNPNKYTRPRARSGASITSIGENIGSSHHTRNPSNSSTSSGAGDLEEREKSGLLRRPPSEDRLDLSLARERAGGGLRGKSAKLGKLIIEDEGIKMLDLVVAACMAVYARVVGYVWDLAIVI</sequence>
<organism evidence="2 3">
    <name type="scientific">Aspergillus awamori</name>
    <name type="common">Black koji mold</name>
    <dbReference type="NCBI Taxonomy" id="105351"/>
    <lineage>
        <taxon>Eukaryota</taxon>
        <taxon>Fungi</taxon>
        <taxon>Dikarya</taxon>
        <taxon>Ascomycota</taxon>
        <taxon>Pezizomycotina</taxon>
        <taxon>Eurotiomycetes</taxon>
        <taxon>Eurotiomycetidae</taxon>
        <taxon>Eurotiales</taxon>
        <taxon>Aspergillaceae</taxon>
        <taxon>Aspergillus</taxon>
    </lineage>
</organism>
<feature type="compositionally biased region" description="Polar residues" evidence="1">
    <location>
        <begin position="627"/>
        <end position="653"/>
    </location>
</feature>
<keyword evidence="3" id="KW-1185">Reference proteome</keyword>
<feature type="region of interest" description="Disordered" evidence="1">
    <location>
        <begin position="464"/>
        <end position="496"/>
    </location>
</feature>
<feature type="region of interest" description="Disordered" evidence="1">
    <location>
        <begin position="286"/>
        <end position="371"/>
    </location>
</feature>
<comment type="caution">
    <text evidence="2">The sequence shown here is derived from an EMBL/GenBank/DDBJ whole genome shotgun (WGS) entry which is preliminary data.</text>
</comment>
<feature type="compositionally biased region" description="Polar residues" evidence="1">
    <location>
        <begin position="181"/>
        <end position="191"/>
    </location>
</feature>
<dbReference type="AlphaFoldDB" id="A0A401KV71"/>
<feature type="region of interest" description="Disordered" evidence="1">
    <location>
        <begin position="128"/>
        <end position="270"/>
    </location>
</feature>
<feature type="region of interest" description="Disordered" evidence="1">
    <location>
        <begin position="1"/>
        <end position="28"/>
    </location>
</feature>
<dbReference type="Proteomes" id="UP000286921">
    <property type="component" value="Unassembled WGS sequence"/>
</dbReference>
<feature type="region of interest" description="Disordered" evidence="1">
    <location>
        <begin position="432"/>
        <end position="452"/>
    </location>
</feature>
<name>A0A401KV71_ASPAW</name>
<protein>
    <submittedName>
        <fullName evidence="2">Uncharacterized protein</fullName>
    </submittedName>
</protein>
<dbReference type="EMBL" id="BDHI01000014">
    <property type="protein sequence ID" value="GCB23139.1"/>
    <property type="molecule type" value="Genomic_DNA"/>
</dbReference>
<feature type="compositionally biased region" description="Basic and acidic residues" evidence="1">
    <location>
        <begin position="657"/>
        <end position="674"/>
    </location>
</feature>
<feature type="compositionally biased region" description="Low complexity" evidence="1">
    <location>
        <begin position="324"/>
        <end position="343"/>
    </location>
</feature>
<gene>
    <name evidence="2" type="ORF">AAWM_06024</name>
</gene>
<feature type="compositionally biased region" description="Basic and acidic residues" evidence="1">
    <location>
        <begin position="345"/>
        <end position="367"/>
    </location>
</feature>
<reference evidence="2 3" key="1">
    <citation type="submission" date="2016-09" db="EMBL/GenBank/DDBJ databases">
        <title>Aspergillus awamori IFM 58123T.</title>
        <authorList>
            <person name="Kusuya Y."/>
            <person name="Shimizu M."/>
            <person name="Takahashi H."/>
            <person name="Yaguchi T."/>
        </authorList>
    </citation>
    <scope>NUCLEOTIDE SEQUENCE [LARGE SCALE GENOMIC DNA]</scope>
    <source>
        <strain evidence="2 3">IFM 58123</strain>
    </source>
</reference>
<dbReference type="STRING" id="105351.A0A401KV71"/>
<evidence type="ECO:0000256" key="1">
    <source>
        <dbReference type="SAM" id="MobiDB-lite"/>
    </source>
</evidence>
<evidence type="ECO:0000313" key="3">
    <source>
        <dbReference type="Proteomes" id="UP000286921"/>
    </source>
</evidence>
<proteinExistence type="predicted"/>